<comment type="caution">
    <text evidence="4">The sequence shown here is derived from an EMBL/GenBank/DDBJ whole genome shotgun (WGS) entry which is preliminary data.</text>
</comment>
<evidence type="ECO:0000313" key="4">
    <source>
        <dbReference type="EMBL" id="MTD57445.1"/>
    </source>
</evidence>
<feature type="domain" description="Fumarylacetoacetase-like C-terminal" evidence="3">
    <location>
        <begin position="93"/>
        <end position="312"/>
    </location>
</feature>
<dbReference type="SUPFAM" id="SSF56529">
    <property type="entry name" value="FAH"/>
    <property type="match status" value="1"/>
</dbReference>
<dbReference type="GO" id="GO:0003824">
    <property type="term" value="F:catalytic activity"/>
    <property type="evidence" value="ECO:0007669"/>
    <property type="project" value="InterPro"/>
</dbReference>
<dbReference type="Pfam" id="PF01557">
    <property type="entry name" value="FAA_hydrolase"/>
    <property type="match status" value="1"/>
</dbReference>
<sequence>MTGTPKVEGAPVQLVNFGPAGLERPGVDCGERILDVVGALTRRGHHAVSAMVDLISLPEWRLVVDTLVTGATEADYVTKEGLRLGPPVTRPPKVLVVGANTYSHVKEAAVVSKGRTPNRPMIVAKASTAVVGPYDDVVCPTEAVTMDYEVELGVIIGQAARHVTVEDAYRYIAGYTVVNDMSDRNLQTAAHEDVDFYRGHYLGKSYDGFCPAGPALITPDEVGDLLDPASITLRSYVNDDLRQDSDLTDLCFGVPELVSYMSGVMTLLPGDLICTGSPAGVGAFRNPPAYLRPGDTVRTEVGRVGVMVNRIVAPGNRAG</sequence>
<dbReference type="GO" id="GO:0044281">
    <property type="term" value="P:small molecule metabolic process"/>
    <property type="evidence" value="ECO:0007669"/>
    <property type="project" value="UniProtKB-ARBA"/>
</dbReference>
<dbReference type="PANTHER" id="PTHR42796">
    <property type="entry name" value="FUMARYLACETOACETATE HYDROLASE DOMAIN-CONTAINING PROTEIN 2A-RELATED"/>
    <property type="match status" value="1"/>
</dbReference>
<dbReference type="GO" id="GO:0046872">
    <property type="term" value="F:metal ion binding"/>
    <property type="evidence" value="ECO:0007669"/>
    <property type="project" value="UniProtKB-KW"/>
</dbReference>
<dbReference type="EMBL" id="WMBA01000048">
    <property type="protein sequence ID" value="MTD57445.1"/>
    <property type="molecule type" value="Genomic_DNA"/>
</dbReference>
<dbReference type="InterPro" id="IPR011234">
    <property type="entry name" value="Fumarylacetoacetase-like_C"/>
</dbReference>
<evidence type="ECO:0000313" key="5">
    <source>
        <dbReference type="Proteomes" id="UP000440096"/>
    </source>
</evidence>
<organism evidence="4 5">
    <name type="scientific">Amycolatopsis pithecellobii</name>
    <dbReference type="NCBI Taxonomy" id="664692"/>
    <lineage>
        <taxon>Bacteria</taxon>
        <taxon>Bacillati</taxon>
        <taxon>Actinomycetota</taxon>
        <taxon>Actinomycetes</taxon>
        <taxon>Pseudonocardiales</taxon>
        <taxon>Pseudonocardiaceae</taxon>
        <taxon>Amycolatopsis</taxon>
    </lineage>
</organism>
<dbReference type="AlphaFoldDB" id="A0A6N7YWK7"/>
<dbReference type="Gene3D" id="3.90.850.10">
    <property type="entry name" value="Fumarylacetoacetase-like, C-terminal domain"/>
    <property type="match status" value="1"/>
</dbReference>
<dbReference type="Proteomes" id="UP000440096">
    <property type="component" value="Unassembled WGS sequence"/>
</dbReference>
<proteinExistence type="inferred from homology"/>
<reference evidence="4 5" key="1">
    <citation type="submission" date="2019-11" db="EMBL/GenBank/DDBJ databases">
        <title>Draft genome of Amycolatopsis RM579.</title>
        <authorList>
            <person name="Duangmal K."/>
            <person name="Mingma R."/>
        </authorList>
    </citation>
    <scope>NUCLEOTIDE SEQUENCE [LARGE SCALE GENOMIC DNA]</scope>
    <source>
        <strain evidence="4 5">RM579</strain>
    </source>
</reference>
<evidence type="ECO:0000256" key="1">
    <source>
        <dbReference type="ARBA" id="ARBA00010211"/>
    </source>
</evidence>
<evidence type="ECO:0000259" key="3">
    <source>
        <dbReference type="Pfam" id="PF01557"/>
    </source>
</evidence>
<keyword evidence="2" id="KW-0479">Metal-binding</keyword>
<name>A0A6N7YWK7_9PSEU</name>
<dbReference type="OrthoDB" id="9805307at2"/>
<keyword evidence="5" id="KW-1185">Reference proteome</keyword>
<comment type="similarity">
    <text evidence="1">Belongs to the FAH family.</text>
</comment>
<dbReference type="InterPro" id="IPR051121">
    <property type="entry name" value="FAH"/>
</dbReference>
<protein>
    <recommendedName>
        <fullName evidence="3">Fumarylacetoacetase-like C-terminal domain-containing protein</fullName>
    </recommendedName>
</protein>
<dbReference type="PANTHER" id="PTHR42796:SF4">
    <property type="entry name" value="FUMARYLACETOACETATE HYDROLASE DOMAIN-CONTAINING PROTEIN 2A"/>
    <property type="match status" value="1"/>
</dbReference>
<dbReference type="InterPro" id="IPR036663">
    <property type="entry name" value="Fumarylacetoacetase_C_sf"/>
</dbReference>
<evidence type="ECO:0000256" key="2">
    <source>
        <dbReference type="ARBA" id="ARBA00022723"/>
    </source>
</evidence>
<gene>
    <name evidence="4" type="ORF">GKO32_26245</name>
</gene>
<accession>A0A6N7YWK7</accession>